<proteinExistence type="predicted"/>
<feature type="signal peptide" evidence="1">
    <location>
        <begin position="1"/>
        <end position="24"/>
    </location>
</feature>
<dbReference type="Gene3D" id="2.60.40.3930">
    <property type="match status" value="1"/>
</dbReference>
<evidence type="ECO:0008006" key="4">
    <source>
        <dbReference type="Google" id="ProtNLM"/>
    </source>
</evidence>
<dbReference type="AlphaFoldDB" id="A0A918XDC6"/>
<accession>A0A918XDC6</accession>
<organism evidence="2 3">
    <name type="scientific">Nocardiopsis kunsanensis</name>
    <dbReference type="NCBI Taxonomy" id="141693"/>
    <lineage>
        <taxon>Bacteria</taxon>
        <taxon>Bacillati</taxon>
        <taxon>Actinomycetota</taxon>
        <taxon>Actinomycetes</taxon>
        <taxon>Streptosporangiales</taxon>
        <taxon>Nocardiopsidaceae</taxon>
        <taxon>Nocardiopsis</taxon>
    </lineage>
</organism>
<keyword evidence="1" id="KW-0732">Signal</keyword>
<dbReference type="PROSITE" id="PS51257">
    <property type="entry name" value="PROKAR_LIPOPROTEIN"/>
    <property type="match status" value="1"/>
</dbReference>
<keyword evidence="3" id="KW-1185">Reference proteome</keyword>
<name>A0A918XDC6_9ACTN</name>
<dbReference type="RefSeq" id="WP_017577547.1">
    <property type="nucleotide sequence ID" value="NZ_BMXL01000009.1"/>
</dbReference>
<dbReference type="EMBL" id="BMXL01000009">
    <property type="protein sequence ID" value="GHD25491.1"/>
    <property type="molecule type" value="Genomic_DNA"/>
</dbReference>
<gene>
    <name evidence="2" type="ORF">GCM10007147_22900</name>
</gene>
<feature type="chain" id="PRO_5039467556" description="Lipoprotein" evidence="1">
    <location>
        <begin position="25"/>
        <end position="144"/>
    </location>
</feature>
<dbReference type="Proteomes" id="UP000654947">
    <property type="component" value="Unassembled WGS sequence"/>
</dbReference>
<protein>
    <recommendedName>
        <fullName evidence="4">Lipoprotein</fullName>
    </recommendedName>
</protein>
<evidence type="ECO:0000313" key="3">
    <source>
        <dbReference type="Proteomes" id="UP000654947"/>
    </source>
</evidence>
<comment type="caution">
    <text evidence="2">The sequence shown here is derived from an EMBL/GenBank/DDBJ whole genome shotgun (WGS) entry which is preliminary data.</text>
</comment>
<reference evidence="2 3" key="1">
    <citation type="journal article" date="2014" name="Int. J. Syst. Evol. Microbiol.">
        <title>Complete genome sequence of Corynebacterium casei LMG S-19264T (=DSM 44701T), isolated from a smear-ripened cheese.</title>
        <authorList>
            <consortium name="US DOE Joint Genome Institute (JGI-PGF)"/>
            <person name="Walter F."/>
            <person name="Albersmeier A."/>
            <person name="Kalinowski J."/>
            <person name="Ruckert C."/>
        </authorList>
    </citation>
    <scope>NUCLEOTIDE SEQUENCE [LARGE SCALE GENOMIC DNA]</scope>
    <source>
        <strain evidence="2 3">KCTC 19473</strain>
    </source>
</reference>
<sequence length="144" mass="14806">MKRDVRSTALALLATGLLAIGSTACSSEAIGSVAENVSADTEATDAGNTSEGDSAESRTLTGELEYLAPGEYIIDGQAFYVAESTRILGGIHTCPAEDGADENGSGTVECSFDEFDTALENGTVVLAEVEIVDGIAESITEYEA</sequence>
<evidence type="ECO:0000313" key="2">
    <source>
        <dbReference type="EMBL" id="GHD25491.1"/>
    </source>
</evidence>
<evidence type="ECO:0000256" key="1">
    <source>
        <dbReference type="SAM" id="SignalP"/>
    </source>
</evidence>